<evidence type="ECO:0000256" key="1">
    <source>
        <dbReference type="ARBA" id="ARBA00022656"/>
    </source>
</evidence>
<evidence type="ECO:0000256" key="4">
    <source>
        <dbReference type="ARBA" id="ARBA00023157"/>
    </source>
</evidence>
<keyword evidence="1" id="KW-0800">Toxin</keyword>
<feature type="compositionally biased region" description="Polar residues" evidence="5">
    <location>
        <begin position="251"/>
        <end position="271"/>
    </location>
</feature>
<dbReference type="InterPro" id="IPR001144">
    <property type="entry name" value="Enterotoxin_A"/>
</dbReference>
<dbReference type="AlphaFoldDB" id="A0A2C5ZUQ2"/>
<name>A0A2C5ZUQ2_9HYPO</name>
<feature type="compositionally biased region" description="Polar residues" evidence="5">
    <location>
        <begin position="530"/>
        <end position="556"/>
    </location>
</feature>
<proteinExistence type="predicted"/>
<dbReference type="OrthoDB" id="4925061at2759"/>
<feature type="region of interest" description="Disordered" evidence="5">
    <location>
        <begin position="248"/>
        <end position="277"/>
    </location>
</feature>
<dbReference type="PRINTS" id="PR00771">
    <property type="entry name" value="ENTEROTOXINA"/>
</dbReference>
<evidence type="ECO:0000256" key="2">
    <source>
        <dbReference type="ARBA" id="ARBA00022729"/>
    </source>
</evidence>
<protein>
    <submittedName>
        <fullName evidence="6">Putative enterotoxin</fullName>
    </submittedName>
</protein>
<evidence type="ECO:0000313" key="6">
    <source>
        <dbReference type="EMBL" id="PHH83570.1"/>
    </source>
</evidence>
<dbReference type="GO" id="GO:0090729">
    <property type="term" value="F:toxin activity"/>
    <property type="evidence" value="ECO:0007669"/>
    <property type="project" value="UniProtKB-KW"/>
</dbReference>
<dbReference type="Gene3D" id="3.90.210.10">
    <property type="entry name" value="Heat-Labile Enterotoxin, subunit A"/>
    <property type="match status" value="1"/>
</dbReference>
<dbReference type="Pfam" id="PF01375">
    <property type="entry name" value="Enterotoxin_a"/>
    <property type="match status" value="1"/>
</dbReference>
<reference evidence="6 7" key="1">
    <citation type="submission" date="2017-06" db="EMBL/GenBank/DDBJ databases">
        <title>Ant-infecting Ophiocordyceps genomes reveal a high diversity of potential behavioral manipulation genes and a possible major role for enterotoxins.</title>
        <authorList>
            <person name="De Bekker C."/>
            <person name="Evans H.C."/>
            <person name="Brachmann A."/>
            <person name="Hughes D.P."/>
        </authorList>
    </citation>
    <scope>NUCLEOTIDE SEQUENCE [LARGE SCALE GENOMIC DNA]</scope>
    <source>
        <strain evidence="6 7">1348a</strain>
    </source>
</reference>
<organism evidence="6 7">
    <name type="scientific">Ophiocordyceps australis</name>
    <dbReference type="NCBI Taxonomy" id="1399860"/>
    <lineage>
        <taxon>Eukaryota</taxon>
        <taxon>Fungi</taxon>
        <taxon>Dikarya</taxon>
        <taxon>Ascomycota</taxon>
        <taxon>Pezizomycotina</taxon>
        <taxon>Sordariomycetes</taxon>
        <taxon>Hypocreomycetidae</taxon>
        <taxon>Hypocreales</taxon>
        <taxon>Ophiocordycipitaceae</taxon>
        <taxon>Ophiocordyceps</taxon>
    </lineage>
</organism>
<accession>A0A2C5ZUQ2</accession>
<dbReference type="EMBL" id="NJEU01000008">
    <property type="protein sequence ID" value="PHH83570.1"/>
    <property type="molecule type" value="Genomic_DNA"/>
</dbReference>
<dbReference type="SUPFAM" id="SSF56399">
    <property type="entry name" value="ADP-ribosylation"/>
    <property type="match status" value="1"/>
</dbReference>
<feature type="compositionally biased region" description="Basic and acidic residues" evidence="5">
    <location>
        <begin position="490"/>
        <end position="504"/>
    </location>
</feature>
<evidence type="ECO:0000256" key="5">
    <source>
        <dbReference type="SAM" id="MobiDB-lite"/>
    </source>
</evidence>
<keyword evidence="7" id="KW-1185">Reference proteome</keyword>
<dbReference type="Proteomes" id="UP000224854">
    <property type="component" value="Unassembled WGS sequence"/>
</dbReference>
<feature type="region of interest" description="Disordered" evidence="5">
    <location>
        <begin position="470"/>
        <end position="585"/>
    </location>
</feature>
<gene>
    <name evidence="6" type="ORF">CDD82_7131</name>
</gene>
<comment type="caution">
    <text evidence="6">The sequence shown here is derived from an EMBL/GenBank/DDBJ whole genome shotgun (WGS) entry which is preliminary data.</text>
</comment>
<evidence type="ECO:0000313" key="7">
    <source>
        <dbReference type="Proteomes" id="UP000224854"/>
    </source>
</evidence>
<keyword evidence="2" id="KW-0732">Signal</keyword>
<feature type="compositionally biased region" description="Low complexity" evidence="5">
    <location>
        <begin position="508"/>
        <end position="527"/>
    </location>
</feature>
<keyword evidence="3" id="KW-0843">Virulence</keyword>
<keyword evidence="4" id="KW-1015">Disulfide bond</keyword>
<sequence length="736" mass="80693">MATSPRPILLQILISLAICQLFLPLSCYAFSWRPFANHNQRVEWVYRGDSRSPDQIKASGGFLPLKNPPSPQGFSLDSHVRGDIDAKGVKQTAYVSTSADEKVAKAFSGRSYVYKIHATPNFIDVAASLKKDYPAKNEREMAVLSGIHWDQVHSWARVPDVGSTGRGEAKKLTYTPNPDYNTKYEKYTASGAHPELAGFPAHSPKWRQKRWRPFSPSKGTTAAEYAKDLMNAIDDAVGWKREFPLFKPSHKSTLGSETTPNSPQTAPQRSTPGVRRAHNAVKSAGESVRNTMKELLTNPAFDQSRFDDAWGKYTKARTSVANAVVEASMASVDKYKNQAIAEREATSSTLLPDLDAAARRAAVATSEAKRLAVVAGARRDERKTALDDLKKLLQDKDVNGDTLRRNGIVWFSGKESKNTAIQREIAVREEEVKILNKGAEYTKAAFVEANAQVRELRKPKIEALKQLAELSKKQDKSKNPWLASMPKSKTGLEEQKNTDKKGRAEAQGPSSGPRGPLSGPRGPVSGPKGPTSSQQHSSNRPQGSPQAFSGVLSNPQSRDRAWSNRVNSRAGVGTRPFGIGRGPRTKREAEYFKRDAAPEDAVHDQQPPPVVPPSPSWWARAKASTSTAFKTFVASALESARARIGSAERAIKKPEADELVKQVLVDAALDTVRRMPEGYTVQDKPVLGKDLAQIVKGLMDGVGKAWREGGKEMALKTAVAMIDGILTGEEEQVHRY</sequence>
<evidence type="ECO:0000256" key="3">
    <source>
        <dbReference type="ARBA" id="ARBA00023026"/>
    </source>
</evidence>